<accession>A0AAU9SI60</accession>
<gene>
    <name evidence="6" type="ORF">TAV2_LOCUS15218</name>
</gene>
<dbReference type="InterPro" id="IPR035979">
    <property type="entry name" value="RBD_domain_sf"/>
</dbReference>
<dbReference type="Proteomes" id="UP000836841">
    <property type="component" value="Chromosome 5"/>
</dbReference>
<dbReference type="PANTHER" id="PTHR13952">
    <property type="entry name" value="U1 SMALL NUCLEAR RIBONUCLEOPROTEIN 70 KD"/>
    <property type="match status" value="1"/>
</dbReference>
<dbReference type="SUPFAM" id="SSF54928">
    <property type="entry name" value="RNA-binding domain, RBD"/>
    <property type="match status" value="2"/>
</dbReference>
<dbReference type="GO" id="GO:0003729">
    <property type="term" value="F:mRNA binding"/>
    <property type="evidence" value="ECO:0007669"/>
    <property type="project" value="TreeGrafter"/>
</dbReference>
<keyword evidence="7" id="KW-1185">Reference proteome</keyword>
<evidence type="ECO:0000256" key="3">
    <source>
        <dbReference type="PROSITE-ProRule" id="PRU00176"/>
    </source>
</evidence>
<feature type="domain" description="RRM" evidence="5">
    <location>
        <begin position="246"/>
        <end position="326"/>
    </location>
</feature>
<dbReference type="GO" id="GO:0000398">
    <property type="term" value="P:mRNA splicing, via spliceosome"/>
    <property type="evidence" value="ECO:0007669"/>
    <property type="project" value="TreeGrafter"/>
</dbReference>
<name>A0AAU9SI60_THLAR</name>
<dbReference type="GO" id="GO:0071004">
    <property type="term" value="C:U2-type prespliceosome"/>
    <property type="evidence" value="ECO:0007669"/>
    <property type="project" value="TreeGrafter"/>
</dbReference>
<dbReference type="GO" id="GO:0005685">
    <property type="term" value="C:U1 snRNP"/>
    <property type="evidence" value="ECO:0007669"/>
    <property type="project" value="TreeGrafter"/>
</dbReference>
<protein>
    <recommendedName>
        <fullName evidence="5">RRM domain-containing protein</fullName>
    </recommendedName>
</protein>
<evidence type="ECO:0000256" key="1">
    <source>
        <dbReference type="ARBA" id="ARBA00004123"/>
    </source>
</evidence>
<evidence type="ECO:0000313" key="7">
    <source>
        <dbReference type="Proteomes" id="UP000836841"/>
    </source>
</evidence>
<dbReference type="GO" id="GO:0030619">
    <property type="term" value="F:U1 snRNA binding"/>
    <property type="evidence" value="ECO:0007669"/>
    <property type="project" value="TreeGrafter"/>
</dbReference>
<sequence>MAEANRLGKRKPEDDLETEPVLKKPKENPEEKDTTKERIKGSVEVELSETMSDQAKFNMINIFDSIDFFKDVGQVVRVLRFVDCRCNHEGKGLVEFASANEAKKALETKNGEYLYQRQLSIDAANKGAPYILPKYCLDCKVCIKFFKDVAKPVSVRLIVNDEGKHAGFAFVEFASATQAKKFFMTNICILHIYSIGFFKDVGQVVHVRLIVEPSGKHLGYGFVEFASVEEAKKALETKNGEYLLDRKIFLDVVDFPHPPKPKFCLDHKVGVNRFRNVGKAVRVRLIVDHCGASMGCGFVEFASADEAKKAVQEKNGLAMYVNMAEIASPYPFRPKYNLYKLAKKLWYEDYLRQEVIGLKITLKLKEHKKQHEHHLRRVSFCGNKITFSNDNDDD</sequence>
<organism evidence="6 7">
    <name type="scientific">Thlaspi arvense</name>
    <name type="common">Field penny-cress</name>
    <dbReference type="NCBI Taxonomy" id="13288"/>
    <lineage>
        <taxon>Eukaryota</taxon>
        <taxon>Viridiplantae</taxon>
        <taxon>Streptophyta</taxon>
        <taxon>Embryophyta</taxon>
        <taxon>Tracheophyta</taxon>
        <taxon>Spermatophyta</taxon>
        <taxon>Magnoliopsida</taxon>
        <taxon>eudicotyledons</taxon>
        <taxon>Gunneridae</taxon>
        <taxon>Pentapetalae</taxon>
        <taxon>rosids</taxon>
        <taxon>malvids</taxon>
        <taxon>Brassicales</taxon>
        <taxon>Brassicaceae</taxon>
        <taxon>Thlaspideae</taxon>
        <taxon>Thlaspi</taxon>
    </lineage>
</organism>
<proteinExistence type="predicted"/>
<dbReference type="SMART" id="SM00360">
    <property type="entry name" value="RRM"/>
    <property type="match status" value="2"/>
</dbReference>
<dbReference type="Pfam" id="PF00076">
    <property type="entry name" value="RRM_1"/>
    <property type="match status" value="4"/>
</dbReference>
<dbReference type="InterPro" id="IPR000504">
    <property type="entry name" value="RRM_dom"/>
</dbReference>
<evidence type="ECO:0000256" key="2">
    <source>
        <dbReference type="ARBA" id="ARBA00023242"/>
    </source>
</evidence>
<reference evidence="6 7" key="1">
    <citation type="submission" date="2022-03" db="EMBL/GenBank/DDBJ databases">
        <authorList>
            <person name="Nunn A."/>
            <person name="Chopra R."/>
            <person name="Nunn A."/>
            <person name="Contreras Garrido A."/>
        </authorList>
    </citation>
    <scope>NUCLEOTIDE SEQUENCE [LARGE SCALE GENOMIC DNA]</scope>
</reference>
<comment type="subcellular location">
    <subcellularLocation>
        <location evidence="1">Nucleus</location>
    </subcellularLocation>
</comment>
<feature type="domain" description="RRM" evidence="5">
    <location>
        <begin position="197"/>
        <end position="255"/>
    </location>
</feature>
<dbReference type="InterPro" id="IPR012677">
    <property type="entry name" value="Nucleotide-bd_a/b_plait_sf"/>
</dbReference>
<keyword evidence="3" id="KW-0694">RNA-binding</keyword>
<dbReference type="PANTHER" id="PTHR13952:SF21">
    <property type="entry name" value="POLYNUCLEOTIDE ADENYLYLTRANSFERASE DOMAIN_RNA RECOGNITION MOTIF PROTEIN-RELATED"/>
    <property type="match status" value="1"/>
</dbReference>
<dbReference type="EMBL" id="OU466861">
    <property type="protein sequence ID" value="CAH2066604.1"/>
    <property type="molecule type" value="Genomic_DNA"/>
</dbReference>
<dbReference type="AlphaFoldDB" id="A0AAU9SI60"/>
<evidence type="ECO:0000259" key="5">
    <source>
        <dbReference type="PROSITE" id="PS50102"/>
    </source>
</evidence>
<dbReference type="Gene3D" id="3.30.70.330">
    <property type="match status" value="4"/>
</dbReference>
<dbReference type="PROSITE" id="PS50102">
    <property type="entry name" value="RRM"/>
    <property type="match status" value="3"/>
</dbReference>
<dbReference type="InterPro" id="IPR051183">
    <property type="entry name" value="U1_U11-U12_snRNP_70-35kDa"/>
</dbReference>
<evidence type="ECO:0000256" key="4">
    <source>
        <dbReference type="SAM" id="MobiDB-lite"/>
    </source>
</evidence>
<feature type="compositionally biased region" description="Basic and acidic residues" evidence="4">
    <location>
        <begin position="20"/>
        <end position="40"/>
    </location>
</feature>
<evidence type="ECO:0000313" key="6">
    <source>
        <dbReference type="EMBL" id="CAH2066604.1"/>
    </source>
</evidence>
<dbReference type="GO" id="GO:0071011">
    <property type="term" value="C:precatalytic spliceosome"/>
    <property type="evidence" value="ECO:0007669"/>
    <property type="project" value="TreeGrafter"/>
</dbReference>
<dbReference type="CDD" id="cd00590">
    <property type="entry name" value="RRM_SF"/>
    <property type="match status" value="2"/>
</dbReference>
<feature type="region of interest" description="Disordered" evidence="4">
    <location>
        <begin position="1"/>
        <end position="40"/>
    </location>
</feature>
<keyword evidence="2" id="KW-0539">Nucleus</keyword>
<feature type="domain" description="RRM" evidence="5">
    <location>
        <begin position="67"/>
        <end position="126"/>
    </location>
</feature>